<dbReference type="PROSITE" id="PS51462">
    <property type="entry name" value="NUDIX"/>
    <property type="match status" value="1"/>
</dbReference>
<evidence type="ECO:0000256" key="1">
    <source>
        <dbReference type="ARBA" id="ARBA00001946"/>
    </source>
</evidence>
<keyword evidence="2" id="KW-0378">Hydrolase</keyword>
<dbReference type="Proteomes" id="UP000823964">
    <property type="component" value="Unassembled WGS sequence"/>
</dbReference>
<reference evidence="4" key="1">
    <citation type="journal article" date="2021" name="PeerJ">
        <title>Extensive microbial diversity within the chicken gut microbiome revealed by metagenomics and culture.</title>
        <authorList>
            <person name="Gilroy R."/>
            <person name="Ravi A."/>
            <person name="Getino M."/>
            <person name="Pursley I."/>
            <person name="Horton D.L."/>
            <person name="Alikhan N.F."/>
            <person name="Baker D."/>
            <person name="Gharbi K."/>
            <person name="Hall N."/>
            <person name="Watson M."/>
            <person name="Adriaenssens E.M."/>
            <person name="Foster-Nyarko E."/>
            <person name="Jarju S."/>
            <person name="Secka A."/>
            <person name="Antonio M."/>
            <person name="Oren A."/>
            <person name="Chaudhuri R.R."/>
            <person name="La Ragione R."/>
            <person name="Hildebrand F."/>
            <person name="Pallen M.J."/>
        </authorList>
    </citation>
    <scope>NUCLEOTIDE SEQUENCE</scope>
    <source>
        <strain evidence="4">14975</strain>
    </source>
</reference>
<gene>
    <name evidence="4" type="ORF">H9862_04035</name>
</gene>
<dbReference type="Pfam" id="PF00293">
    <property type="entry name" value="NUDIX"/>
    <property type="match status" value="1"/>
</dbReference>
<dbReference type="PROSITE" id="PS00893">
    <property type="entry name" value="NUDIX_BOX"/>
    <property type="match status" value="1"/>
</dbReference>
<dbReference type="SUPFAM" id="SSF55811">
    <property type="entry name" value="Nudix"/>
    <property type="match status" value="1"/>
</dbReference>
<evidence type="ECO:0000256" key="2">
    <source>
        <dbReference type="ARBA" id="ARBA00022801"/>
    </source>
</evidence>
<organism evidence="4 5">
    <name type="scientific">Candidatus Akkermansia intestinigallinarum</name>
    <dbReference type="NCBI Taxonomy" id="2838431"/>
    <lineage>
        <taxon>Bacteria</taxon>
        <taxon>Pseudomonadati</taxon>
        <taxon>Verrucomicrobiota</taxon>
        <taxon>Verrucomicrobiia</taxon>
        <taxon>Verrucomicrobiales</taxon>
        <taxon>Akkermansiaceae</taxon>
        <taxon>Akkermansia</taxon>
    </lineage>
</organism>
<feature type="domain" description="Nudix hydrolase" evidence="3">
    <location>
        <begin position="6"/>
        <end position="151"/>
    </location>
</feature>
<dbReference type="Gene3D" id="3.90.79.10">
    <property type="entry name" value="Nucleoside Triphosphate Pyrophosphohydrolase"/>
    <property type="match status" value="1"/>
</dbReference>
<dbReference type="InterPro" id="IPR020084">
    <property type="entry name" value="NUDIX_hydrolase_CS"/>
</dbReference>
<dbReference type="GO" id="GO:0016787">
    <property type="term" value="F:hydrolase activity"/>
    <property type="evidence" value="ECO:0007669"/>
    <property type="project" value="UniProtKB-KW"/>
</dbReference>
<protein>
    <submittedName>
        <fullName evidence="4">NUDIX domain-containing protein</fullName>
    </submittedName>
</protein>
<comment type="cofactor">
    <cofactor evidence="1">
        <name>Mg(2+)</name>
        <dbReference type="ChEBI" id="CHEBI:18420"/>
    </cofactor>
</comment>
<dbReference type="PANTHER" id="PTHR43046:SF14">
    <property type="entry name" value="MUTT_NUDIX FAMILY PROTEIN"/>
    <property type="match status" value="1"/>
</dbReference>
<dbReference type="AlphaFoldDB" id="A0A9D1VAY6"/>
<reference evidence="4" key="2">
    <citation type="submission" date="2021-04" db="EMBL/GenBank/DDBJ databases">
        <authorList>
            <person name="Gilroy R."/>
        </authorList>
    </citation>
    <scope>NUCLEOTIDE SEQUENCE</scope>
    <source>
        <strain evidence="4">14975</strain>
    </source>
</reference>
<comment type="caution">
    <text evidence="4">The sequence shown here is derived from an EMBL/GenBank/DDBJ whole genome shotgun (WGS) entry which is preliminary data.</text>
</comment>
<name>A0A9D1VAY6_9BACT</name>
<proteinExistence type="predicted"/>
<accession>A0A9D1VAY6</accession>
<evidence type="ECO:0000313" key="5">
    <source>
        <dbReference type="Proteomes" id="UP000823964"/>
    </source>
</evidence>
<evidence type="ECO:0000313" key="4">
    <source>
        <dbReference type="EMBL" id="HIX19755.1"/>
    </source>
</evidence>
<dbReference type="EMBL" id="DXFQ01000061">
    <property type="protein sequence ID" value="HIX19755.1"/>
    <property type="molecule type" value="Genomic_DNA"/>
</dbReference>
<sequence>MSHPTDLYRPNAAIIYQRSDGTVLVCERVKPAGAWQFPQGGIKKGEAPVEAACREGMEETGFRPNEYDVIAEHGPYRYDYPPKERERVLRKRGIPYAGQEQHYFLCRMLNDQAEPWLDNREFCAYRWIQPADFDLDKLPNFKRGVYQAVLRDFFGL</sequence>
<dbReference type="InterPro" id="IPR015797">
    <property type="entry name" value="NUDIX_hydrolase-like_dom_sf"/>
</dbReference>
<evidence type="ECO:0000259" key="3">
    <source>
        <dbReference type="PROSITE" id="PS51462"/>
    </source>
</evidence>
<dbReference type="InterPro" id="IPR000086">
    <property type="entry name" value="NUDIX_hydrolase_dom"/>
</dbReference>
<dbReference type="PANTHER" id="PTHR43046">
    <property type="entry name" value="GDP-MANNOSE MANNOSYL HYDROLASE"/>
    <property type="match status" value="1"/>
</dbReference>